<gene>
    <name evidence="1" type="ORF">NQ176_g7937</name>
</gene>
<name>A0ACC1MVD0_9HYPO</name>
<protein>
    <submittedName>
        <fullName evidence="1">Uncharacterized protein</fullName>
    </submittedName>
</protein>
<accession>A0ACC1MVD0</accession>
<evidence type="ECO:0000313" key="2">
    <source>
        <dbReference type="Proteomes" id="UP001143910"/>
    </source>
</evidence>
<organism evidence="1 2">
    <name type="scientific">Zarea fungicola</name>
    <dbReference type="NCBI Taxonomy" id="93591"/>
    <lineage>
        <taxon>Eukaryota</taxon>
        <taxon>Fungi</taxon>
        <taxon>Dikarya</taxon>
        <taxon>Ascomycota</taxon>
        <taxon>Pezizomycotina</taxon>
        <taxon>Sordariomycetes</taxon>
        <taxon>Hypocreomycetidae</taxon>
        <taxon>Hypocreales</taxon>
        <taxon>Cordycipitaceae</taxon>
        <taxon>Zarea</taxon>
    </lineage>
</organism>
<dbReference type="Proteomes" id="UP001143910">
    <property type="component" value="Unassembled WGS sequence"/>
</dbReference>
<dbReference type="EMBL" id="JANJQO010001437">
    <property type="protein sequence ID" value="KAJ2970950.1"/>
    <property type="molecule type" value="Genomic_DNA"/>
</dbReference>
<proteinExistence type="predicted"/>
<sequence>MTTEITKDKHRNREQHNEIARPVRRKQFQSCDRCRKARRACDAVARGINPLNRALGIVDAEAGTEDACSQCHKTRRPCTFRWLSSIPQDSLPRSVRRNLGSPEVEHASHADSAAPAASHQLQSQPLPSWFAAEITPGVDFPFNSSYETIHEAPHTFDSLDSSNNGILRGDSTVSADIRPVDLAPLPSYALERTQPQPHSTSHLEGHASVGLFTGLDTLPFYDGRDGYGPWSAPCMKADAPLHQQSQASFSATSFSQDHVSAAAYSAASLPLGNHVNHTESAMAQETNKSMIIVEFRKIYENSLENALECWLTEGNCPYQKQLFPPKTIKAPSVPKQGLVVTTIYNRVRQLEASLAPLRKKPLSSVEVVGASKTLRAAIMAFASQWSRNGTEDSQQRQQITSAAAMSNSGPFDDDDDFLEFEMTLRESLWNEAQRLLRCWGHCDSFLIILAQMIFSLTQPPSSDEDNNPKTSPTCASASSATPTEPEMGHSTTMLADCSLNKTSPYSPAPRSDSADALSSDAKDFRVRYLDSALQHLLAWKKHLEASAISEKPGASMTSPLIGNSDASQQLVASFGMLFWFGIMCDTTACVLSQRALIIADGDTSFVFPSFSIETGEPRKSPPPEKATGASFNSCLWGTYLMEQDRIRSSVVPNGLPSTDDGQAHKHRVLQDAIPIKVLLWRKLGALEATFNQQASPQAVEILIGEALQVYEYWNRKYGGFFEDCIASHGMLSFKTQSWYVILAGHWHLACLRVAKCIEQIDEDGKSDGLRRALRQSSALVLEMQKASIFAIATLARLSCSPSTVSPAVSGGGRYQTAMINAVLLTEPWTDVLHQALTLACCTLLSWYYCWQDRQWHLHTKATWYRDWVHHNTELSDLYMKCSACVDGLMVLSRKSSLAMRSAIVLKTTLGRPDESLPAINTDQVSVYVAGLVAGKEKCEAGDVAHLSPALQRHGLLKRAHKLHVFVEITRQGGLGIGWTDAVDADPLLSILNRGATSQVGLRAL</sequence>
<comment type="caution">
    <text evidence="1">The sequence shown here is derived from an EMBL/GenBank/DDBJ whole genome shotgun (WGS) entry which is preliminary data.</text>
</comment>
<keyword evidence="2" id="KW-1185">Reference proteome</keyword>
<evidence type="ECO:0000313" key="1">
    <source>
        <dbReference type="EMBL" id="KAJ2970950.1"/>
    </source>
</evidence>
<reference evidence="1" key="1">
    <citation type="submission" date="2022-08" db="EMBL/GenBank/DDBJ databases">
        <title>Genome Sequence of Lecanicillium fungicola.</title>
        <authorList>
            <person name="Buettner E."/>
        </authorList>
    </citation>
    <scope>NUCLEOTIDE SEQUENCE</scope>
    <source>
        <strain evidence="1">Babe33</strain>
    </source>
</reference>